<keyword evidence="1" id="KW-1133">Transmembrane helix</keyword>
<dbReference type="EMBL" id="FUEZ01000004">
    <property type="protein sequence ID" value="SPM42569.1"/>
    <property type="molecule type" value="Genomic_DNA"/>
</dbReference>
<dbReference type="Proteomes" id="UP000240424">
    <property type="component" value="Unassembled WGS sequence"/>
</dbReference>
<organism evidence="2 3">
    <name type="scientific">Mycobacterium numidiamassiliense</name>
    <dbReference type="NCBI Taxonomy" id="1841861"/>
    <lineage>
        <taxon>Bacteria</taxon>
        <taxon>Bacillati</taxon>
        <taxon>Actinomycetota</taxon>
        <taxon>Actinomycetes</taxon>
        <taxon>Mycobacteriales</taxon>
        <taxon>Mycobacteriaceae</taxon>
        <taxon>Mycobacterium</taxon>
    </lineage>
</organism>
<accession>A0A2U3PFS0</accession>
<gene>
    <name evidence="2" type="ORF">MNAB215_4789</name>
</gene>
<sequence>VVAAPIKSSPVPMYPGSVSLFYEESKAARKDIADLLHRYRANTTAVLALATGAATFFGFSNSPKGLFYLLSLSAYAVASFLAIAIYWPIPSRINPADHVADLLRIEPVQPIKLQHDLALNYQSATAEAIKRVRGWRGLAAKFRGLLVATSLVVIFAGFNVYLESRSHTVPQPTHIVIDKGMP</sequence>
<proteinExistence type="predicted"/>
<feature type="transmembrane region" description="Helical" evidence="1">
    <location>
        <begin position="39"/>
        <end position="59"/>
    </location>
</feature>
<keyword evidence="3" id="KW-1185">Reference proteome</keyword>
<feature type="transmembrane region" description="Helical" evidence="1">
    <location>
        <begin position="65"/>
        <end position="87"/>
    </location>
</feature>
<reference evidence="2 3" key="1">
    <citation type="submission" date="2017-01" db="EMBL/GenBank/DDBJ databases">
        <authorList>
            <consortium name="Urmite Genomes"/>
        </authorList>
    </citation>
    <scope>NUCLEOTIDE SEQUENCE [LARGE SCALE GENOMIC DNA]</scope>
    <source>
        <strain evidence="2 3">AB215</strain>
    </source>
</reference>
<evidence type="ECO:0000256" key="1">
    <source>
        <dbReference type="SAM" id="Phobius"/>
    </source>
</evidence>
<feature type="non-terminal residue" evidence="2">
    <location>
        <position position="1"/>
    </location>
</feature>
<keyword evidence="1" id="KW-0812">Transmembrane</keyword>
<keyword evidence="1" id="KW-0472">Membrane</keyword>
<name>A0A2U3PFS0_9MYCO</name>
<protein>
    <submittedName>
        <fullName evidence="2">Uncharacterized protein</fullName>
    </submittedName>
</protein>
<evidence type="ECO:0000313" key="2">
    <source>
        <dbReference type="EMBL" id="SPM42569.1"/>
    </source>
</evidence>
<dbReference type="AlphaFoldDB" id="A0A2U3PFS0"/>
<evidence type="ECO:0000313" key="3">
    <source>
        <dbReference type="Proteomes" id="UP000240424"/>
    </source>
</evidence>
<feature type="transmembrane region" description="Helical" evidence="1">
    <location>
        <begin position="142"/>
        <end position="162"/>
    </location>
</feature>